<accession>A0A0F9HLD3</accession>
<evidence type="ECO:0000313" key="1">
    <source>
        <dbReference type="EMBL" id="KKM15987.1"/>
    </source>
</evidence>
<name>A0A0F9HLD3_9ZZZZ</name>
<protein>
    <submittedName>
        <fullName evidence="1">Uncharacterized protein</fullName>
    </submittedName>
</protein>
<comment type="caution">
    <text evidence="1">The sequence shown here is derived from an EMBL/GenBank/DDBJ whole genome shotgun (WGS) entry which is preliminary data.</text>
</comment>
<gene>
    <name evidence="1" type="ORF">LCGC14_1690470</name>
</gene>
<reference evidence="1" key="1">
    <citation type="journal article" date="2015" name="Nature">
        <title>Complex archaea that bridge the gap between prokaryotes and eukaryotes.</title>
        <authorList>
            <person name="Spang A."/>
            <person name="Saw J.H."/>
            <person name="Jorgensen S.L."/>
            <person name="Zaremba-Niedzwiedzka K."/>
            <person name="Martijn J."/>
            <person name="Lind A.E."/>
            <person name="van Eijk R."/>
            <person name="Schleper C."/>
            <person name="Guy L."/>
            <person name="Ettema T.J."/>
        </authorList>
    </citation>
    <scope>NUCLEOTIDE SEQUENCE</scope>
</reference>
<dbReference type="EMBL" id="LAZR01014779">
    <property type="protein sequence ID" value="KKM15987.1"/>
    <property type="molecule type" value="Genomic_DNA"/>
</dbReference>
<feature type="non-terminal residue" evidence="1">
    <location>
        <position position="1"/>
    </location>
</feature>
<sequence length="77" mass="9081">YYTDKEGGPWLLWPKEIEFTGEDLNKERFARIRRKQLISITAKLSAHSLAFDDPALGFGNFPRWDYINGWTDRVKYA</sequence>
<organism evidence="1">
    <name type="scientific">marine sediment metagenome</name>
    <dbReference type="NCBI Taxonomy" id="412755"/>
    <lineage>
        <taxon>unclassified sequences</taxon>
        <taxon>metagenomes</taxon>
        <taxon>ecological metagenomes</taxon>
    </lineage>
</organism>
<dbReference type="AlphaFoldDB" id="A0A0F9HLD3"/>
<proteinExistence type="predicted"/>